<keyword evidence="5" id="KW-0028">Amino-acid biosynthesis</keyword>
<name>A0A917TBL2_9ACTN</name>
<evidence type="ECO:0000256" key="6">
    <source>
        <dbReference type="ARBA" id="ARBA00022679"/>
    </source>
</evidence>
<reference evidence="10" key="2">
    <citation type="submission" date="2020-09" db="EMBL/GenBank/DDBJ databases">
        <authorList>
            <person name="Sun Q."/>
            <person name="Zhou Y."/>
        </authorList>
    </citation>
    <scope>NUCLEOTIDE SEQUENCE</scope>
    <source>
        <strain evidence="10">CGMCC 4.7308</strain>
    </source>
</reference>
<evidence type="ECO:0000256" key="7">
    <source>
        <dbReference type="ARBA" id="ARBA00022898"/>
    </source>
</evidence>
<evidence type="ECO:0000256" key="8">
    <source>
        <dbReference type="ARBA" id="ARBA00030587"/>
    </source>
</evidence>
<dbReference type="Gene3D" id="3.40.640.10">
    <property type="entry name" value="Type I PLP-dependent aspartate aminotransferase-like (Major domain)"/>
    <property type="match status" value="1"/>
</dbReference>
<comment type="similarity">
    <text evidence="9">Belongs to the class-III pyridoxal-phosphate-dependent aminotransferase family.</text>
</comment>
<dbReference type="PIRSF" id="PIRSF000521">
    <property type="entry name" value="Transaminase_4ab_Lys_Orn"/>
    <property type="match status" value="1"/>
</dbReference>
<dbReference type="SUPFAM" id="SSF53383">
    <property type="entry name" value="PLP-dependent transferases"/>
    <property type="match status" value="1"/>
</dbReference>
<keyword evidence="6" id="KW-0808">Transferase</keyword>
<gene>
    <name evidence="10" type="primary">rocD</name>
    <name evidence="10" type="ORF">GCM10011594_41290</name>
</gene>
<keyword evidence="5" id="KW-0641">Proline biosynthesis</keyword>
<dbReference type="Proteomes" id="UP000655208">
    <property type="component" value="Unassembled WGS sequence"/>
</dbReference>
<dbReference type="GO" id="GO:0004587">
    <property type="term" value="F:ornithine aminotransferase activity"/>
    <property type="evidence" value="ECO:0007669"/>
    <property type="project" value="UniProtKB-EC"/>
</dbReference>
<comment type="cofactor">
    <cofactor evidence="1">
        <name>pyridoxal 5'-phosphate</name>
        <dbReference type="ChEBI" id="CHEBI:597326"/>
    </cofactor>
</comment>
<keyword evidence="4" id="KW-0032">Aminotransferase</keyword>
<evidence type="ECO:0000256" key="2">
    <source>
        <dbReference type="ARBA" id="ARBA00004998"/>
    </source>
</evidence>
<dbReference type="InterPro" id="IPR049704">
    <property type="entry name" value="Aminotrans_3_PPA_site"/>
</dbReference>
<dbReference type="InterPro" id="IPR015422">
    <property type="entry name" value="PyrdxlP-dep_Trfase_small"/>
</dbReference>
<dbReference type="PANTHER" id="PTHR11986">
    <property type="entry name" value="AMINOTRANSFERASE CLASS III"/>
    <property type="match status" value="1"/>
</dbReference>
<evidence type="ECO:0000313" key="11">
    <source>
        <dbReference type="Proteomes" id="UP000655208"/>
    </source>
</evidence>
<dbReference type="Gene3D" id="3.90.1150.10">
    <property type="entry name" value="Aspartate Aminotransferase, domain 1"/>
    <property type="match status" value="1"/>
</dbReference>
<dbReference type="NCBIfam" id="TIGR01885">
    <property type="entry name" value="Orn_aminotrans"/>
    <property type="match status" value="1"/>
</dbReference>
<dbReference type="InterPro" id="IPR050103">
    <property type="entry name" value="Class-III_PLP-dep_AT"/>
</dbReference>
<dbReference type="FunFam" id="3.40.640.10:FF:000011">
    <property type="entry name" value="Ornithine aminotransferase"/>
    <property type="match status" value="1"/>
</dbReference>
<dbReference type="InterPro" id="IPR010164">
    <property type="entry name" value="Orn_aminotrans"/>
</dbReference>
<evidence type="ECO:0000256" key="4">
    <source>
        <dbReference type="ARBA" id="ARBA00022576"/>
    </source>
</evidence>
<evidence type="ECO:0000256" key="9">
    <source>
        <dbReference type="RuleBase" id="RU003560"/>
    </source>
</evidence>
<dbReference type="GO" id="GO:0042802">
    <property type="term" value="F:identical protein binding"/>
    <property type="evidence" value="ECO:0007669"/>
    <property type="project" value="TreeGrafter"/>
</dbReference>
<dbReference type="GO" id="GO:0030170">
    <property type="term" value="F:pyridoxal phosphate binding"/>
    <property type="evidence" value="ECO:0007669"/>
    <property type="project" value="InterPro"/>
</dbReference>
<dbReference type="CDD" id="cd00610">
    <property type="entry name" value="OAT_like"/>
    <property type="match status" value="1"/>
</dbReference>
<dbReference type="InterPro" id="IPR005814">
    <property type="entry name" value="Aminotrans_3"/>
</dbReference>
<dbReference type="PROSITE" id="PS00600">
    <property type="entry name" value="AA_TRANSFER_CLASS_3"/>
    <property type="match status" value="1"/>
</dbReference>
<evidence type="ECO:0000256" key="1">
    <source>
        <dbReference type="ARBA" id="ARBA00001933"/>
    </source>
</evidence>
<evidence type="ECO:0000256" key="5">
    <source>
        <dbReference type="ARBA" id="ARBA00022650"/>
    </source>
</evidence>
<accession>A0A917TBL2</accession>
<proteinExistence type="inferred from homology"/>
<organism evidence="10 11">
    <name type="scientific">Nakamurella endophytica</name>
    <dbReference type="NCBI Taxonomy" id="1748367"/>
    <lineage>
        <taxon>Bacteria</taxon>
        <taxon>Bacillati</taxon>
        <taxon>Actinomycetota</taxon>
        <taxon>Actinomycetes</taxon>
        <taxon>Nakamurellales</taxon>
        <taxon>Nakamurellaceae</taxon>
        <taxon>Nakamurella</taxon>
    </lineage>
</organism>
<dbReference type="InterPro" id="IPR015424">
    <property type="entry name" value="PyrdxlP-dep_Trfase"/>
</dbReference>
<dbReference type="Pfam" id="PF00202">
    <property type="entry name" value="Aminotran_3"/>
    <property type="match status" value="1"/>
</dbReference>
<evidence type="ECO:0000313" key="10">
    <source>
        <dbReference type="EMBL" id="GGM16978.1"/>
    </source>
</evidence>
<protein>
    <recommendedName>
        <fullName evidence="3">ornithine aminotransferase</fullName>
        <ecNumber evidence="3">2.6.1.13</ecNumber>
    </recommendedName>
    <alternativeName>
        <fullName evidence="8">Ornithine--oxo-acid aminotransferase</fullName>
    </alternativeName>
</protein>
<comment type="caution">
    <text evidence="10">The sequence shown here is derived from an EMBL/GenBank/DDBJ whole genome shotgun (WGS) entry which is preliminary data.</text>
</comment>
<dbReference type="EMBL" id="BMNA01000017">
    <property type="protein sequence ID" value="GGM16978.1"/>
    <property type="molecule type" value="Genomic_DNA"/>
</dbReference>
<sequence>MTTTRPAPAAPTRTGGAAPVTAADFIELDDAWCAHNYHPLPVVIAHAEGAWMTDVHGTRYLDMLAGYSALNFGHRHPDLVAAAVEQLGRVTLTSRAFHHDQLGLFCEELADLTGTEMVLPANSGAEAVEAAIKVARKWAYRIKGVPENQAQIVTAGGNFHGRTISIVSFSDDPVAVADYGPFTPGFVNVKYGDAEALAAALTPDTAAVLLEPIQGEAGVVVPPAGYLREVRRLCDEHGVLLIADEIQSGLGRTGEVLALDHEGVRADLYTLGKALGGGILPVSAVVGRRDVLGVLTPGSHGSTFGGNPLACAVGRAVVALLRTGGMQRRATEVGAHLHARLGELVGRGVAEVRGRGLWAGVELAPEIGEGRPVSEELARRGVLVKETHDTTLRFAPPIVVTTDEIDSAVDTLAAVLAEIRG</sequence>
<dbReference type="EC" id="2.6.1.13" evidence="3"/>
<dbReference type="InterPro" id="IPR015421">
    <property type="entry name" value="PyrdxlP-dep_Trfase_major"/>
</dbReference>
<dbReference type="AlphaFoldDB" id="A0A917TBL2"/>
<comment type="pathway">
    <text evidence="2">Amino-acid biosynthesis; L-proline biosynthesis; L-glutamate 5-semialdehyde from L-ornithine: step 1/1.</text>
</comment>
<evidence type="ECO:0000256" key="3">
    <source>
        <dbReference type="ARBA" id="ARBA00012924"/>
    </source>
</evidence>
<keyword evidence="7 9" id="KW-0663">Pyridoxal phosphate</keyword>
<reference evidence="10" key="1">
    <citation type="journal article" date="2014" name="Int. J. Syst. Evol. Microbiol.">
        <title>Complete genome sequence of Corynebacterium casei LMG S-19264T (=DSM 44701T), isolated from a smear-ripened cheese.</title>
        <authorList>
            <consortium name="US DOE Joint Genome Institute (JGI-PGF)"/>
            <person name="Walter F."/>
            <person name="Albersmeier A."/>
            <person name="Kalinowski J."/>
            <person name="Ruckert C."/>
        </authorList>
    </citation>
    <scope>NUCLEOTIDE SEQUENCE</scope>
    <source>
        <strain evidence="10">CGMCC 4.7308</strain>
    </source>
</reference>
<keyword evidence="11" id="KW-1185">Reference proteome</keyword>
<dbReference type="PANTHER" id="PTHR11986:SF18">
    <property type="entry name" value="ORNITHINE AMINOTRANSFERASE, MITOCHONDRIAL"/>
    <property type="match status" value="1"/>
</dbReference>